<feature type="non-terminal residue" evidence="2">
    <location>
        <position position="138"/>
    </location>
</feature>
<dbReference type="AlphaFoldDB" id="A0A9N9FXT7"/>
<reference evidence="2" key="1">
    <citation type="submission" date="2021-06" db="EMBL/GenBank/DDBJ databases">
        <authorList>
            <person name="Kallberg Y."/>
            <person name="Tangrot J."/>
            <person name="Rosling A."/>
        </authorList>
    </citation>
    <scope>NUCLEOTIDE SEQUENCE</scope>
    <source>
        <strain evidence="2">MT106</strain>
    </source>
</reference>
<keyword evidence="1" id="KW-0472">Membrane</keyword>
<feature type="transmembrane region" description="Helical" evidence="1">
    <location>
        <begin position="51"/>
        <end position="72"/>
    </location>
</feature>
<sequence length="138" mass="14309">TSGLCAIATSGLCAIATSGLCAIATSGLCATATSGAMCNSNKWLRNLNKKIIMTIFNKVVGLALFLAICLIASSDARPMPEPILNSYTIGNGNSYLSGNQANGNGYRNGNQGNGNVSGYWSGNGYGNGIWNGGYGRWW</sequence>
<dbReference type="EMBL" id="CAJVPL010001299">
    <property type="protein sequence ID" value="CAG8563771.1"/>
    <property type="molecule type" value="Genomic_DNA"/>
</dbReference>
<gene>
    <name evidence="2" type="ORF">AGERDE_LOCUS7282</name>
</gene>
<dbReference type="Proteomes" id="UP000789831">
    <property type="component" value="Unassembled WGS sequence"/>
</dbReference>
<comment type="caution">
    <text evidence="2">The sequence shown here is derived from an EMBL/GenBank/DDBJ whole genome shotgun (WGS) entry which is preliminary data.</text>
</comment>
<evidence type="ECO:0000313" key="3">
    <source>
        <dbReference type="Proteomes" id="UP000789831"/>
    </source>
</evidence>
<organism evidence="2 3">
    <name type="scientific">Ambispora gerdemannii</name>
    <dbReference type="NCBI Taxonomy" id="144530"/>
    <lineage>
        <taxon>Eukaryota</taxon>
        <taxon>Fungi</taxon>
        <taxon>Fungi incertae sedis</taxon>
        <taxon>Mucoromycota</taxon>
        <taxon>Glomeromycotina</taxon>
        <taxon>Glomeromycetes</taxon>
        <taxon>Archaeosporales</taxon>
        <taxon>Ambisporaceae</taxon>
        <taxon>Ambispora</taxon>
    </lineage>
</organism>
<evidence type="ECO:0000313" key="2">
    <source>
        <dbReference type="EMBL" id="CAG8563771.1"/>
    </source>
</evidence>
<name>A0A9N9FXT7_9GLOM</name>
<protein>
    <submittedName>
        <fullName evidence="2">3715_t:CDS:1</fullName>
    </submittedName>
</protein>
<keyword evidence="1" id="KW-0812">Transmembrane</keyword>
<keyword evidence="1" id="KW-1133">Transmembrane helix</keyword>
<keyword evidence="3" id="KW-1185">Reference proteome</keyword>
<accession>A0A9N9FXT7</accession>
<proteinExistence type="predicted"/>
<evidence type="ECO:0000256" key="1">
    <source>
        <dbReference type="SAM" id="Phobius"/>
    </source>
</evidence>